<feature type="compositionally biased region" description="Basic and acidic residues" evidence="1">
    <location>
        <begin position="70"/>
        <end position="81"/>
    </location>
</feature>
<evidence type="ECO:0000313" key="3">
    <source>
        <dbReference type="Proteomes" id="UP001177670"/>
    </source>
</evidence>
<comment type="caution">
    <text evidence="2">The sequence shown here is derived from an EMBL/GenBank/DDBJ whole genome shotgun (WGS) entry which is preliminary data.</text>
</comment>
<dbReference type="AlphaFoldDB" id="A0AA40G7R9"/>
<reference evidence="2" key="1">
    <citation type="submission" date="2021-10" db="EMBL/GenBank/DDBJ databases">
        <title>Melipona bicolor Genome sequencing and assembly.</title>
        <authorList>
            <person name="Araujo N.S."/>
            <person name="Arias M.C."/>
        </authorList>
    </citation>
    <scope>NUCLEOTIDE SEQUENCE</scope>
    <source>
        <strain evidence="2">USP_2M_L1-L4_2017</strain>
        <tissue evidence="2">Whole body</tissue>
    </source>
</reference>
<feature type="compositionally biased region" description="Basic residues" evidence="1">
    <location>
        <begin position="60"/>
        <end position="69"/>
    </location>
</feature>
<gene>
    <name evidence="2" type="ORF">K0M31_014018</name>
</gene>
<evidence type="ECO:0000313" key="2">
    <source>
        <dbReference type="EMBL" id="KAK1132633.1"/>
    </source>
</evidence>
<organism evidence="2 3">
    <name type="scientific">Melipona bicolor</name>
    <dbReference type="NCBI Taxonomy" id="60889"/>
    <lineage>
        <taxon>Eukaryota</taxon>
        <taxon>Metazoa</taxon>
        <taxon>Ecdysozoa</taxon>
        <taxon>Arthropoda</taxon>
        <taxon>Hexapoda</taxon>
        <taxon>Insecta</taxon>
        <taxon>Pterygota</taxon>
        <taxon>Neoptera</taxon>
        <taxon>Endopterygota</taxon>
        <taxon>Hymenoptera</taxon>
        <taxon>Apocrita</taxon>
        <taxon>Aculeata</taxon>
        <taxon>Apoidea</taxon>
        <taxon>Anthophila</taxon>
        <taxon>Apidae</taxon>
        <taxon>Melipona</taxon>
    </lineage>
</organism>
<protein>
    <submittedName>
        <fullName evidence="2">Uncharacterized protein</fullName>
    </submittedName>
</protein>
<feature type="compositionally biased region" description="Basic and acidic residues" evidence="1">
    <location>
        <begin position="32"/>
        <end position="59"/>
    </location>
</feature>
<feature type="region of interest" description="Disordered" evidence="1">
    <location>
        <begin position="32"/>
        <end position="89"/>
    </location>
</feature>
<dbReference type="Proteomes" id="UP001177670">
    <property type="component" value="Unassembled WGS sequence"/>
</dbReference>
<accession>A0AA40G7R9</accession>
<name>A0AA40G7R9_9HYME</name>
<proteinExistence type="predicted"/>
<dbReference type="EMBL" id="JAHYIQ010000004">
    <property type="protein sequence ID" value="KAK1132633.1"/>
    <property type="molecule type" value="Genomic_DNA"/>
</dbReference>
<evidence type="ECO:0000256" key="1">
    <source>
        <dbReference type="SAM" id="MobiDB-lite"/>
    </source>
</evidence>
<sequence length="89" mass="9981">MKIRGLLTLNDVDDVVDPTVVGDAISAFTSHGRTEVEQKMGKHGAEEGRRKKTTADRGNKSRTNKRQRWSVKEWRREEKSCCHGGGGRS</sequence>
<keyword evidence="3" id="KW-1185">Reference proteome</keyword>